<evidence type="ECO:0000313" key="3">
    <source>
        <dbReference type="Proteomes" id="UP000522199"/>
    </source>
</evidence>
<protein>
    <submittedName>
        <fullName evidence="1">Uncharacterized protein</fullName>
    </submittedName>
</protein>
<accession>A0A459WLM4</accession>
<dbReference type="Proteomes" id="UP000840039">
    <property type="component" value="Unassembled WGS sequence"/>
</dbReference>
<dbReference type="EMBL" id="AABEKY010000002">
    <property type="protein sequence ID" value="EAG9386806.1"/>
    <property type="molecule type" value="Genomic_DNA"/>
</dbReference>
<organism evidence="1 3">
    <name type="scientific">Listeria monocytogenes</name>
    <dbReference type="NCBI Taxonomy" id="1639"/>
    <lineage>
        <taxon>Bacteria</taxon>
        <taxon>Bacillati</taxon>
        <taxon>Bacillota</taxon>
        <taxon>Bacilli</taxon>
        <taxon>Bacillales</taxon>
        <taxon>Listeriaceae</taxon>
        <taxon>Listeria</taxon>
    </lineage>
</organism>
<dbReference type="RefSeq" id="WP_003743371.1">
    <property type="nucleotide sequence ID" value="NZ_CP020022.1"/>
</dbReference>
<evidence type="ECO:0000313" key="2">
    <source>
        <dbReference type="EMBL" id="HAA8054716.1"/>
    </source>
</evidence>
<reference evidence="1 3" key="2">
    <citation type="submission" date="2019-04" db="EMBL/GenBank/DDBJ databases">
        <authorList>
            <consortium name="GenomeTrakr network: Whole genome sequencing for foodborne pathogen traceback"/>
        </authorList>
    </citation>
    <scope>NUCLEOTIDE SEQUENCE [LARGE SCALE GENOMIC DNA]</scope>
    <source>
        <strain evidence="1 3">CFSAN072474</strain>
    </source>
</reference>
<sequence>MDFNKMVNDSLAKMEKDGEVQKLIDKHVASTVDSVVNDLFGSWSDFSKELKNTAKEALQINFKDLDLASYNHMVFQSIKDKLDDELKNKGVAQINRQIESLLTNPKREYKLSELIDELAEEIEGLENLEYEECHEMSLHVDKTYSSYFIHMDAEEDMNEYGCKYTLHISESGELYSVRINDQDEDMVNNFGAKEVMNGLHGLTETLFKIYTSKAKIIIDESNCQLERTNSEYE</sequence>
<name>A0A459WLM4_LISMN</name>
<reference evidence="2" key="1">
    <citation type="journal article" date="2018" name="Genome Biol.">
        <title>SKESA: strategic k-mer extension for scrupulous assemblies.</title>
        <authorList>
            <person name="Souvorov A."/>
            <person name="Agarwala R."/>
            <person name="Lipman D.J."/>
        </authorList>
    </citation>
    <scope>NUCLEOTIDE SEQUENCE [LARGE SCALE GENOMIC DNA]</scope>
    <source>
        <strain evidence="2">09CEB371LM</strain>
    </source>
</reference>
<evidence type="ECO:0000313" key="1">
    <source>
        <dbReference type="EMBL" id="EAG9386806.1"/>
    </source>
</evidence>
<gene>
    <name evidence="1" type="ORF">CW845_04835</name>
    <name evidence="2" type="ORF">GHH22_16395</name>
</gene>
<dbReference type="EMBL" id="DAAEEB010000024">
    <property type="protein sequence ID" value="HAA8054716.1"/>
    <property type="molecule type" value="Genomic_DNA"/>
</dbReference>
<reference evidence="2" key="3">
    <citation type="submission" date="2019-10" db="EMBL/GenBank/DDBJ databases">
        <authorList>
            <consortium name="NCBI Pathogen Detection Project"/>
        </authorList>
    </citation>
    <scope>NUCLEOTIDE SEQUENCE</scope>
    <source>
        <strain evidence="2">09CEB371LM</strain>
    </source>
</reference>
<dbReference type="AlphaFoldDB" id="A0A459WLM4"/>
<dbReference type="Proteomes" id="UP000522199">
    <property type="component" value="Unassembled WGS sequence"/>
</dbReference>
<comment type="caution">
    <text evidence="1">The sequence shown here is derived from an EMBL/GenBank/DDBJ whole genome shotgun (WGS) entry which is preliminary data.</text>
</comment>
<proteinExistence type="predicted"/>